<evidence type="ECO:0000313" key="1">
    <source>
        <dbReference type="EMBL" id="MDM1072191.1"/>
    </source>
</evidence>
<evidence type="ECO:0000313" key="2">
    <source>
        <dbReference type="Proteomes" id="UP001170959"/>
    </source>
</evidence>
<organism evidence="1 2">
    <name type="scientific">Empedobacter brevis</name>
    <dbReference type="NCBI Taxonomy" id="247"/>
    <lineage>
        <taxon>Bacteria</taxon>
        <taxon>Pseudomonadati</taxon>
        <taxon>Bacteroidota</taxon>
        <taxon>Flavobacteriia</taxon>
        <taxon>Flavobacteriales</taxon>
        <taxon>Weeksellaceae</taxon>
        <taxon>Empedobacter</taxon>
    </lineage>
</organism>
<name>A0AAJ1QE18_9FLAO</name>
<dbReference type="Proteomes" id="UP001170959">
    <property type="component" value="Unassembled WGS sequence"/>
</dbReference>
<dbReference type="RefSeq" id="WP_159154859.1">
    <property type="nucleotide sequence ID" value="NZ_CP013210.1"/>
</dbReference>
<protein>
    <submittedName>
        <fullName evidence="1">Uncharacterized protein</fullName>
    </submittedName>
</protein>
<sequence>MKEMTTDLFFKKSIEYFEKIINSEDIKIELKELLGEEYLLNYTNKSVDLTIFNENSYLNDKYKIVLNILNNENIIGDYILYLNKQGNFIDEFLVWR</sequence>
<dbReference type="AlphaFoldDB" id="A0AAJ1QE18"/>
<reference evidence="1" key="1">
    <citation type="submission" date="2020-06" db="EMBL/GenBank/DDBJ databases">
        <authorList>
            <person name="Dong N."/>
        </authorList>
    </citation>
    <scope>NUCLEOTIDE SEQUENCE</scope>
    <source>
        <strain evidence="1">R655-4</strain>
    </source>
</reference>
<accession>A0AAJ1QE18</accession>
<reference evidence="1" key="2">
    <citation type="journal article" date="2022" name="Sci. Total Environ.">
        <title>Prevalence, transmission, and molecular epidemiology of tet(X)-positive bacteria among humans, animals, and environmental niches in China: An epidemiological, and genomic-based study.</title>
        <authorList>
            <person name="Dong N."/>
            <person name="Zeng Y."/>
            <person name="Cai C."/>
            <person name="Sun C."/>
            <person name="Lu J."/>
            <person name="Liu C."/>
            <person name="Zhou H."/>
            <person name="Sun Q."/>
            <person name="Shu L."/>
            <person name="Wang H."/>
            <person name="Wang Y."/>
            <person name="Wang S."/>
            <person name="Wu C."/>
            <person name="Chan E.W."/>
            <person name="Chen G."/>
            <person name="Shen Z."/>
            <person name="Chen S."/>
            <person name="Zhang R."/>
        </authorList>
    </citation>
    <scope>NUCLEOTIDE SEQUENCE</scope>
    <source>
        <strain evidence="1">R655-4</strain>
    </source>
</reference>
<proteinExistence type="predicted"/>
<comment type="caution">
    <text evidence="1">The sequence shown here is derived from an EMBL/GenBank/DDBJ whole genome shotgun (WGS) entry which is preliminary data.</text>
</comment>
<dbReference type="EMBL" id="JACAGJ010000003">
    <property type="protein sequence ID" value="MDM1072191.1"/>
    <property type="molecule type" value="Genomic_DNA"/>
</dbReference>
<gene>
    <name evidence="1" type="ORF">HX001_06740</name>
</gene>